<evidence type="ECO:0000313" key="1">
    <source>
        <dbReference type="EMBL" id="CCU75356.1"/>
    </source>
</evidence>
<name>N1J6L5_BLUG1</name>
<comment type="caution">
    <text evidence="1">The sequence shown here is derived from an EMBL/GenBank/DDBJ whole genome shotgun (WGS) entry which is preliminary data.</text>
</comment>
<reference evidence="1 2" key="1">
    <citation type="journal article" date="2010" name="Science">
        <title>Genome expansion and gene loss in powdery mildew fungi reveal tradeoffs in extreme parasitism.</title>
        <authorList>
            <person name="Spanu P.D."/>
            <person name="Abbott J.C."/>
            <person name="Amselem J."/>
            <person name="Burgis T.A."/>
            <person name="Soanes D.M."/>
            <person name="Stueber K."/>
            <person name="Ver Loren van Themaat E."/>
            <person name="Brown J.K.M."/>
            <person name="Butcher S.A."/>
            <person name="Gurr S.J."/>
            <person name="Lebrun M.-H."/>
            <person name="Ridout C.J."/>
            <person name="Schulze-Lefert P."/>
            <person name="Talbot N.J."/>
            <person name="Ahmadinejad N."/>
            <person name="Ametz C."/>
            <person name="Barton G.R."/>
            <person name="Benjdia M."/>
            <person name="Bidzinski P."/>
            <person name="Bindschedler L.V."/>
            <person name="Both M."/>
            <person name="Brewer M.T."/>
            <person name="Cadle-Davidson L."/>
            <person name="Cadle-Davidson M.M."/>
            <person name="Collemare J."/>
            <person name="Cramer R."/>
            <person name="Frenkel O."/>
            <person name="Godfrey D."/>
            <person name="Harriman J."/>
            <person name="Hoede C."/>
            <person name="King B.C."/>
            <person name="Klages S."/>
            <person name="Kleemann J."/>
            <person name="Knoll D."/>
            <person name="Koti P.S."/>
            <person name="Kreplak J."/>
            <person name="Lopez-Ruiz F.J."/>
            <person name="Lu X."/>
            <person name="Maekawa T."/>
            <person name="Mahanil S."/>
            <person name="Micali C."/>
            <person name="Milgroom M.G."/>
            <person name="Montana G."/>
            <person name="Noir S."/>
            <person name="O'Connell R.J."/>
            <person name="Oberhaensli S."/>
            <person name="Parlange F."/>
            <person name="Pedersen C."/>
            <person name="Quesneville H."/>
            <person name="Reinhardt R."/>
            <person name="Rott M."/>
            <person name="Sacristan S."/>
            <person name="Schmidt S.M."/>
            <person name="Schoen M."/>
            <person name="Skamnioti P."/>
            <person name="Sommer H."/>
            <person name="Stephens A."/>
            <person name="Takahara H."/>
            <person name="Thordal-Christensen H."/>
            <person name="Vigouroux M."/>
            <person name="Wessling R."/>
            <person name="Wicker T."/>
            <person name="Panstruga R."/>
        </authorList>
    </citation>
    <scope>NUCLEOTIDE SEQUENCE [LARGE SCALE GENOMIC DNA]</scope>
    <source>
        <strain evidence="1">DH14</strain>
    </source>
</reference>
<dbReference type="HOGENOM" id="CLU_018153_8_1_1"/>
<dbReference type="Proteomes" id="UP000015441">
    <property type="component" value="Unassembled WGS sequence"/>
</dbReference>
<sequence>MKPDCPPEVRPIVEAEQRRAAETAANLALCPAAISGVEATLLPLTKGSNRLFVDSMRVYLRAAIAQYMATPPVLPHRPANPLPRAPDARSIPIPAVPVLPIKSTWATVAKNGLR</sequence>
<gene>
    <name evidence="1" type="ORF">BGHDH14_bgh03828</name>
</gene>
<evidence type="ECO:0000313" key="2">
    <source>
        <dbReference type="Proteomes" id="UP000015441"/>
    </source>
</evidence>
<dbReference type="EMBL" id="CAUH01001253">
    <property type="protein sequence ID" value="CCU75356.1"/>
    <property type="molecule type" value="Genomic_DNA"/>
</dbReference>
<dbReference type="AlphaFoldDB" id="N1J6L5"/>
<organism evidence="1 2">
    <name type="scientific">Blumeria graminis f. sp. hordei (strain DH14)</name>
    <name type="common">Barley powdery mildew</name>
    <name type="synonym">Oidium monilioides f. sp. hordei</name>
    <dbReference type="NCBI Taxonomy" id="546991"/>
    <lineage>
        <taxon>Eukaryota</taxon>
        <taxon>Fungi</taxon>
        <taxon>Dikarya</taxon>
        <taxon>Ascomycota</taxon>
        <taxon>Pezizomycotina</taxon>
        <taxon>Leotiomycetes</taxon>
        <taxon>Erysiphales</taxon>
        <taxon>Erysiphaceae</taxon>
        <taxon>Blumeria</taxon>
        <taxon>Blumeria hordei</taxon>
    </lineage>
</organism>
<accession>N1J6L5</accession>
<dbReference type="InParanoid" id="N1J6L5"/>
<protein>
    <submittedName>
        <fullName evidence="1">EKA-like protein</fullName>
    </submittedName>
</protein>
<proteinExistence type="predicted"/>
<keyword evidence="2" id="KW-1185">Reference proteome</keyword>